<keyword evidence="5" id="KW-1185">Reference proteome</keyword>
<dbReference type="PROSITE" id="PS51459">
    <property type="entry name" value="FIDO"/>
    <property type="match status" value="1"/>
</dbReference>
<dbReference type="SUPFAM" id="SSF140931">
    <property type="entry name" value="Fic-like"/>
    <property type="match status" value="1"/>
</dbReference>
<dbReference type="Gene3D" id="1.10.3290.10">
    <property type="entry name" value="Fido-like domain"/>
    <property type="match status" value="1"/>
</dbReference>
<dbReference type="AlphaFoldDB" id="A0AA39LAZ0"/>
<evidence type="ECO:0000313" key="4">
    <source>
        <dbReference type="EMBL" id="KAK0391111.1"/>
    </source>
</evidence>
<comment type="caution">
    <text evidence="4">The sequence shown here is derived from an EMBL/GenBank/DDBJ whole genome shotgun (WGS) entry which is preliminary data.</text>
</comment>
<protein>
    <recommendedName>
        <fullName evidence="3">Fido domain-containing protein</fullName>
    </recommendedName>
</protein>
<evidence type="ECO:0000313" key="5">
    <source>
        <dbReference type="Proteomes" id="UP001175261"/>
    </source>
</evidence>
<accession>A0AA39LAZ0</accession>
<sequence>MTMLLGAYRRRSSLGRGLSTISFRRSVHKITSTERTVRRELLEKVYAPFHGLDRASQEYQELADSGRVWEDYFRPYDIGPYKAFQEVDNVQQLLAEIDVLQKLMKPRIPDLARLLVAEYAHQSVVIENNAVKFGESLKVYDLLTEKVFKTTQLSTLRAQDLSTIPSPRFRAEGDSSDVNELKNHFIISQWIAETAPKGQGSSGLNEEDVRSIVSRAVQGTEGEDVFTLSWGGRVPLGGYRRSPIGVRSNPLRIFPYPDEVPACMNRFFLWREEQHRKKVLHPLVLACHQMVYFAYIHPFPDGNGRTSRVLMHDYLVRQGYLPVVFQNLDRDEYVGMVSDAQDGMPDNFLHEVLRCEYEELMTFWSRQHF</sequence>
<dbReference type="InterPro" id="IPR003812">
    <property type="entry name" value="Fido"/>
</dbReference>
<dbReference type="GO" id="GO:0005524">
    <property type="term" value="F:ATP binding"/>
    <property type="evidence" value="ECO:0007669"/>
    <property type="project" value="UniProtKB-KW"/>
</dbReference>
<dbReference type="Proteomes" id="UP001175261">
    <property type="component" value="Unassembled WGS sequence"/>
</dbReference>
<reference evidence="4" key="1">
    <citation type="submission" date="2022-10" db="EMBL/GenBank/DDBJ databases">
        <title>Determination and structural analysis of whole genome sequence of Sarocladium strictum F4-1.</title>
        <authorList>
            <person name="Hu L."/>
            <person name="Jiang Y."/>
        </authorList>
    </citation>
    <scope>NUCLEOTIDE SEQUENCE</scope>
    <source>
        <strain evidence="4">F4-1</strain>
    </source>
</reference>
<keyword evidence="2" id="KW-0547">Nucleotide-binding</keyword>
<name>A0AA39LAZ0_SARSR</name>
<dbReference type="EMBL" id="JAPDFR010000001">
    <property type="protein sequence ID" value="KAK0391111.1"/>
    <property type="molecule type" value="Genomic_DNA"/>
</dbReference>
<dbReference type="InterPro" id="IPR036597">
    <property type="entry name" value="Fido-like_dom_sf"/>
</dbReference>
<feature type="domain" description="Fido" evidence="3">
    <location>
        <begin position="204"/>
        <end position="366"/>
    </location>
</feature>
<evidence type="ECO:0000256" key="1">
    <source>
        <dbReference type="PIRSR" id="PIRSR640198-1"/>
    </source>
</evidence>
<dbReference type="PANTHER" id="PTHR13504">
    <property type="entry name" value="FIDO DOMAIN-CONTAINING PROTEIN DDB_G0283145"/>
    <property type="match status" value="1"/>
</dbReference>
<evidence type="ECO:0000259" key="3">
    <source>
        <dbReference type="PROSITE" id="PS51459"/>
    </source>
</evidence>
<feature type="binding site" evidence="2">
    <location>
        <begin position="301"/>
        <end position="308"/>
    </location>
    <ligand>
        <name>ATP</name>
        <dbReference type="ChEBI" id="CHEBI:30616"/>
    </ligand>
</feature>
<evidence type="ECO:0000256" key="2">
    <source>
        <dbReference type="PIRSR" id="PIRSR640198-2"/>
    </source>
</evidence>
<proteinExistence type="predicted"/>
<keyword evidence="2" id="KW-0067">ATP-binding</keyword>
<dbReference type="Pfam" id="PF02661">
    <property type="entry name" value="Fic"/>
    <property type="match status" value="1"/>
</dbReference>
<dbReference type="InterPro" id="IPR040198">
    <property type="entry name" value="Fido_containing"/>
</dbReference>
<organism evidence="4 5">
    <name type="scientific">Sarocladium strictum</name>
    <name type="common">Black bundle disease fungus</name>
    <name type="synonym">Acremonium strictum</name>
    <dbReference type="NCBI Taxonomy" id="5046"/>
    <lineage>
        <taxon>Eukaryota</taxon>
        <taxon>Fungi</taxon>
        <taxon>Dikarya</taxon>
        <taxon>Ascomycota</taxon>
        <taxon>Pezizomycotina</taxon>
        <taxon>Sordariomycetes</taxon>
        <taxon>Hypocreomycetidae</taxon>
        <taxon>Hypocreales</taxon>
        <taxon>Sarocladiaceae</taxon>
        <taxon>Sarocladium</taxon>
    </lineage>
</organism>
<gene>
    <name evidence="4" type="ORF">NLU13_0613</name>
</gene>
<feature type="active site" evidence="1">
    <location>
        <position position="297"/>
    </location>
</feature>
<dbReference type="PANTHER" id="PTHR13504:SF38">
    <property type="entry name" value="FIDO DOMAIN-CONTAINING PROTEIN"/>
    <property type="match status" value="1"/>
</dbReference>